<dbReference type="KEGG" id="cvn:111134170"/>
<evidence type="ECO:0000313" key="2">
    <source>
        <dbReference type="Proteomes" id="UP000694844"/>
    </source>
</evidence>
<dbReference type="GeneID" id="111134170"/>
<reference evidence="3" key="1">
    <citation type="submission" date="2025-08" db="UniProtKB">
        <authorList>
            <consortium name="RefSeq"/>
        </authorList>
    </citation>
    <scope>IDENTIFICATION</scope>
    <source>
        <tissue evidence="3">Whole sample</tissue>
    </source>
</reference>
<accession>A0A8B8EDH5</accession>
<keyword evidence="1" id="KW-0732">Signal</keyword>
<dbReference type="Proteomes" id="UP000694844">
    <property type="component" value="Chromosome 5"/>
</dbReference>
<dbReference type="AlphaFoldDB" id="A0A8B8EDH5"/>
<sequence length="188" mass="21356">MQGVCFILLISLCFVVEIDGNCGTHAYCTLLEWMSWEACKGQCGGTTKQIRKRSVCVDTTKIQPFTKENVIAYCKFTDPLEETKVCPWCSHGLYNSTTQSCDYCHMATDAENMKFTRPDWLHYLEICIISLISTTALMAAGCACMKCCKWCGYCSADDDDDDDDDKKGRKAMTNYKLQKPRSFMKHFV</sequence>
<dbReference type="RefSeq" id="XP_022338717.1">
    <property type="nucleotide sequence ID" value="XM_022483009.1"/>
</dbReference>
<protein>
    <submittedName>
        <fullName evidence="3">Uncharacterized protein LOC111134170</fullName>
    </submittedName>
</protein>
<evidence type="ECO:0000256" key="1">
    <source>
        <dbReference type="SAM" id="SignalP"/>
    </source>
</evidence>
<keyword evidence="2" id="KW-1185">Reference proteome</keyword>
<gene>
    <name evidence="3" type="primary">LOC111134170</name>
</gene>
<feature type="chain" id="PRO_5034572086" evidence="1">
    <location>
        <begin position="21"/>
        <end position="188"/>
    </location>
</feature>
<feature type="signal peptide" evidence="1">
    <location>
        <begin position="1"/>
        <end position="20"/>
    </location>
</feature>
<organism evidence="2 3">
    <name type="scientific">Crassostrea virginica</name>
    <name type="common">Eastern oyster</name>
    <dbReference type="NCBI Taxonomy" id="6565"/>
    <lineage>
        <taxon>Eukaryota</taxon>
        <taxon>Metazoa</taxon>
        <taxon>Spiralia</taxon>
        <taxon>Lophotrochozoa</taxon>
        <taxon>Mollusca</taxon>
        <taxon>Bivalvia</taxon>
        <taxon>Autobranchia</taxon>
        <taxon>Pteriomorphia</taxon>
        <taxon>Ostreida</taxon>
        <taxon>Ostreoidea</taxon>
        <taxon>Ostreidae</taxon>
        <taxon>Crassostrea</taxon>
    </lineage>
</organism>
<evidence type="ECO:0000313" key="3">
    <source>
        <dbReference type="RefSeq" id="XP_022338717.1"/>
    </source>
</evidence>
<proteinExistence type="predicted"/>
<name>A0A8B8EDH5_CRAVI</name>
<dbReference type="OrthoDB" id="6148324at2759"/>